<dbReference type="AlphaFoldDB" id="A0AAW9KCZ7"/>
<dbReference type="EC" id="2.7.7.7" evidence="1"/>
<dbReference type="Gene3D" id="3.20.20.140">
    <property type="entry name" value="Metal-dependent hydrolases"/>
    <property type="match status" value="1"/>
</dbReference>
<dbReference type="InterPro" id="IPR016195">
    <property type="entry name" value="Pol/histidinol_Pase-like"/>
</dbReference>
<protein>
    <submittedName>
        <fullName evidence="1">PolC-type DNA polymerase III</fullName>
        <ecNumber evidence="1">2.7.7.7</ecNumber>
    </submittedName>
</protein>
<feature type="non-terminal residue" evidence="1">
    <location>
        <position position="150"/>
    </location>
</feature>
<comment type="caution">
    <text evidence="1">The sequence shown here is derived from an EMBL/GenBank/DDBJ whole genome shotgun (WGS) entry which is preliminary data.</text>
</comment>
<organism evidence="1 2">
    <name type="scientific">Clostridium perfringens</name>
    <dbReference type="NCBI Taxonomy" id="1502"/>
    <lineage>
        <taxon>Bacteria</taxon>
        <taxon>Bacillati</taxon>
        <taxon>Bacillota</taxon>
        <taxon>Clostridia</taxon>
        <taxon>Eubacteriales</taxon>
        <taxon>Clostridiaceae</taxon>
        <taxon>Clostridium</taxon>
    </lineage>
</organism>
<dbReference type="Proteomes" id="UP001288944">
    <property type="component" value="Unassembled WGS sequence"/>
</dbReference>
<reference evidence="1" key="1">
    <citation type="submission" date="2019-11" db="EMBL/GenBank/DDBJ databases">
        <title>Characterization of Clostridium perfringens isolates from swine manure treated agricultural soils.</title>
        <authorList>
            <person name="Wushke S.T."/>
        </authorList>
    </citation>
    <scope>NUCLEOTIDE SEQUENCE</scope>
    <source>
        <strain evidence="1">X62</strain>
    </source>
</reference>
<dbReference type="GO" id="GO:0003887">
    <property type="term" value="F:DNA-directed DNA polymerase activity"/>
    <property type="evidence" value="ECO:0007669"/>
    <property type="project" value="UniProtKB-EC"/>
</dbReference>
<sequence length="150" mass="17030">GEVYRAVLDGKSDEELKDIMNFYDYLEIQPITNNEFLINKGNVKDEDELRALNMKIYNLGRELNKPVVATGDVHFLDPQDEVFRRIIMAGQGFSDSSNQPPLYLKTTEEMLKEFSYLGGEASREVVITNPGEIADSIEVLKPIPDETYPP</sequence>
<accession>A0AAW9KCZ7</accession>
<feature type="non-terminal residue" evidence="1">
    <location>
        <position position="1"/>
    </location>
</feature>
<proteinExistence type="predicted"/>
<keyword evidence="1" id="KW-0548">Nucleotidyltransferase</keyword>
<dbReference type="PANTHER" id="PTHR32294:SF5">
    <property type="entry name" value="DNA POLYMERASE III POLC-TYPE"/>
    <property type="match status" value="1"/>
</dbReference>
<dbReference type="EMBL" id="WNUR01001128">
    <property type="protein sequence ID" value="MDZ7543386.1"/>
    <property type="molecule type" value="Genomic_DNA"/>
</dbReference>
<evidence type="ECO:0000313" key="1">
    <source>
        <dbReference type="EMBL" id="MDZ7543386.1"/>
    </source>
</evidence>
<dbReference type="PANTHER" id="PTHR32294">
    <property type="entry name" value="DNA POLYMERASE III SUBUNIT ALPHA"/>
    <property type="match status" value="1"/>
</dbReference>
<dbReference type="GO" id="GO:0006260">
    <property type="term" value="P:DNA replication"/>
    <property type="evidence" value="ECO:0007669"/>
    <property type="project" value="InterPro"/>
</dbReference>
<evidence type="ECO:0000313" key="2">
    <source>
        <dbReference type="Proteomes" id="UP001288944"/>
    </source>
</evidence>
<dbReference type="GO" id="GO:0008408">
    <property type="term" value="F:3'-5' exonuclease activity"/>
    <property type="evidence" value="ECO:0007669"/>
    <property type="project" value="InterPro"/>
</dbReference>
<dbReference type="SUPFAM" id="SSF89550">
    <property type="entry name" value="PHP domain-like"/>
    <property type="match status" value="1"/>
</dbReference>
<gene>
    <name evidence="1" type="primary">polC</name>
    <name evidence="1" type="ORF">GNF83_19850</name>
</gene>
<dbReference type="CDD" id="cd07435">
    <property type="entry name" value="PHP_PolIIIA_POLC"/>
    <property type="match status" value="1"/>
</dbReference>
<dbReference type="InterPro" id="IPR004805">
    <property type="entry name" value="DnaE2/DnaE/PolC"/>
</dbReference>
<name>A0AAW9KCZ7_CLOPF</name>
<keyword evidence="1" id="KW-0808">Transferase</keyword>